<dbReference type="InterPro" id="IPR036412">
    <property type="entry name" value="HAD-like_sf"/>
</dbReference>
<proteinExistence type="predicted"/>
<reference evidence="1" key="1">
    <citation type="submission" date="2018-11" db="EMBL/GenBank/DDBJ databases">
        <title>Myxobolus squamalis genome and transcriptome.</title>
        <authorList>
            <person name="Yahalomi D."/>
            <person name="Atkinson S.D."/>
            <person name="Neuhof M."/>
            <person name="Chang E.S."/>
            <person name="Philippe H."/>
            <person name="Cartwright P."/>
            <person name="Bartholomew J.L."/>
            <person name="Huchon D."/>
        </authorList>
    </citation>
    <scope>NUCLEOTIDE SEQUENCE</scope>
    <source>
        <strain evidence="1">71B08</strain>
        <tissue evidence="1">Whole</tissue>
    </source>
</reference>
<sequence length="108" mass="12463">MSKSISPALNRFRTILIDCDGVLWRSSEVIRNSNKAVIKLRSHHYKVAFITNSSVYTRKAFMNKLNDLGFEATEVIMINITNRMNAFALHSLRPYTSRLTQSQRRLTS</sequence>
<protein>
    <submittedName>
        <fullName evidence="1">Glycerol-3-phosphate phosphatase (Trinotate prediction)</fullName>
    </submittedName>
</protein>
<name>A0A6B2G0C4_MYXSQ</name>
<dbReference type="GO" id="GO:0016791">
    <property type="term" value="F:phosphatase activity"/>
    <property type="evidence" value="ECO:0007669"/>
    <property type="project" value="TreeGrafter"/>
</dbReference>
<organism evidence="1">
    <name type="scientific">Myxobolus squamalis</name>
    <name type="common">Myxosporean</name>
    <dbReference type="NCBI Taxonomy" id="59785"/>
    <lineage>
        <taxon>Eukaryota</taxon>
        <taxon>Metazoa</taxon>
        <taxon>Cnidaria</taxon>
        <taxon>Myxozoa</taxon>
        <taxon>Myxosporea</taxon>
        <taxon>Bivalvulida</taxon>
        <taxon>Platysporina</taxon>
        <taxon>Myxobolidae</taxon>
        <taxon>Myxobolus</taxon>
    </lineage>
</organism>
<dbReference type="InterPro" id="IPR006357">
    <property type="entry name" value="HAD-SF_hydro_IIA"/>
</dbReference>
<dbReference type="SUPFAM" id="SSF56784">
    <property type="entry name" value="HAD-like"/>
    <property type="match status" value="1"/>
</dbReference>
<dbReference type="Pfam" id="PF13344">
    <property type="entry name" value="Hydrolase_6"/>
    <property type="match status" value="1"/>
</dbReference>
<dbReference type="Gene3D" id="3.40.50.1000">
    <property type="entry name" value="HAD superfamily/HAD-like"/>
    <property type="match status" value="1"/>
</dbReference>
<dbReference type="GO" id="GO:0005737">
    <property type="term" value="C:cytoplasm"/>
    <property type="evidence" value="ECO:0007669"/>
    <property type="project" value="TreeGrafter"/>
</dbReference>
<dbReference type="PANTHER" id="PTHR19288:SF93">
    <property type="entry name" value="FI11325P-RELATED"/>
    <property type="match status" value="1"/>
</dbReference>
<evidence type="ECO:0000313" key="1">
    <source>
        <dbReference type="EMBL" id="NDJ96990.1"/>
    </source>
</evidence>
<dbReference type="InterPro" id="IPR023214">
    <property type="entry name" value="HAD_sf"/>
</dbReference>
<accession>A0A6B2G0C4</accession>
<dbReference type="AlphaFoldDB" id="A0A6B2G0C4"/>
<dbReference type="EMBL" id="GHBR01001966">
    <property type="protein sequence ID" value="NDJ96990.1"/>
    <property type="molecule type" value="Transcribed_RNA"/>
</dbReference>
<dbReference type="PANTHER" id="PTHR19288">
    <property type="entry name" value="4-NITROPHENYLPHOSPHATASE-RELATED"/>
    <property type="match status" value="1"/>
</dbReference>